<evidence type="ECO:0008006" key="3">
    <source>
        <dbReference type="Google" id="ProtNLM"/>
    </source>
</evidence>
<reference evidence="1" key="1">
    <citation type="journal article" date="2024" name="Nature">
        <title>Anoxygenic phototroph of the Chloroflexota uses a type I reaction centre.</title>
        <authorList>
            <person name="Tsuji J.M."/>
            <person name="Shaw N.A."/>
            <person name="Nagashima S."/>
            <person name="Venkiteswaran J.J."/>
            <person name="Schiff S.L."/>
            <person name="Watanabe T."/>
            <person name="Fukui M."/>
            <person name="Hanada S."/>
            <person name="Tank M."/>
            <person name="Neufeld J.D."/>
        </authorList>
    </citation>
    <scope>NUCLEOTIDE SEQUENCE</scope>
    <source>
        <strain evidence="1">L227-S17</strain>
    </source>
</reference>
<evidence type="ECO:0000313" key="2">
    <source>
        <dbReference type="Proteomes" id="UP001431572"/>
    </source>
</evidence>
<organism evidence="1 2">
    <name type="scientific">Candidatus Chlorohelix allophototropha</name>
    <dbReference type="NCBI Taxonomy" id="3003348"/>
    <lineage>
        <taxon>Bacteria</taxon>
        <taxon>Bacillati</taxon>
        <taxon>Chloroflexota</taxon>
        <taxon>Chloroflexia</taxon>
        <taxon>Candidatus Chloroheliales</taxon>
        <taxon>Candidatus Chloroheliaceae</taxon>
        <taxon>Candidatus Chlorohelix</taxon>
    </lineage>
</organism>
<protein>
    <recommendedName>
        <fullName evidence="3">Integrase catalytic domain-containing protein</fullName>
    </recommendedName>
</protein>
<proteinExistence type="predicted"/>
<name>A0ABY9B2Z4_9CHLR</name>
<keyword evidence="2" id="KW-1185">Reference proteome</keyword>
<evidence type="ECO:0000313" key="1">
    <source>
        <dbReference type="EMBL" id="WJW67574.1"/>
    </source>
</evidence>
<dbReference type="Proteomes" id="UP001431572">
    <property type="component" value="Chromosome 1"/>
</dbReference>
<dbReference type="RefSeq" id="WP_341469464.1">
    <property type="nucleotide sequence ID" value="NZ_CP128399.1"/>
</dbReference>
<dbReference type="EMBL" id="CP128399">
    <property type="protein sequence ID" value="WJW67574.1"/>
    <property type="molecule type" value="Genomic_DNA"/>
</dbReference>
<sequence>MNLLTTAIYRLERIYNEGRLHSSLGYLAPVEFEHNWLAQKRLESGLVI</sequence>
<accession>A0ABY9B2Z4</accession>
<gene>
    <name evidence="1" type="ORF">OZ401_000841</name>
</gene>